<dbReference type="EMBL" id="CP136798">
    <property type="protein sequence ID" value="XCN15700.1"/>
    <property type="molecule type" value="Genomic_DNA"/>
</dbReference>
<gene>
    <name evidence="1" type="ORF">R1Y80_19575</name>
</gene>
<proteinExistence type="predicted"/>
<reference evidence="1" key="1">
    <citation type="submission" date="2023-10" db="EMBL/GenBank/DDBJ databases">
        <title>Complete genome sequence of Streptomyces sp. JL1001.</title>
        <authorList>
            <person name="Jiang L."/>
        </authorList>
    </citation>
    <scope>NUCLEOTIDE SEQUENCE</scope>
    <source>
        <strain evidence="1">JL1001</strain>
    </source>
</reference>
<dbReference type="AlphaFoldDB" id="A0AAU8KH51"/>
<name>A0AAU8KH51_9ACTN</name>
<evidence type="ECO:0000313" key="1">
    <source>
        <dbReference type="EMBL" id="XCN15700.1"/>
    </source>
</evidence>
<protein>
    <submittedName>
        <fullName evidence="1">Uncharacterized protein</fullName>
    </submittedName>
</protein>
<dbReference type="RefSeq" id="WP_354597576.1">
    <property type="nucleotide sequence ID" value="NZ_CP136798.1"/>
</dbReference>
<organism evidence="1">
    <name type="scientific">Streptomyces sp. JL1001</name>
    <dbReference type="NCBI Taxonomy" id="3078227"/>
    <lineage>
        <taxon>Bacteria</taxon>
        <taxon>Bacillati</taxon>
        <taxon>Actinomycetota</taxon>
        <taxon>Actinomycetes</taxon>
        <taxon>Kitasatosporales</taxon>
        <taxon>Streptomycetaceae</taxon>
        <taxon>Streptomyces</taxon>
    </lineage>
</organism>
<accession>A0AAU8KH51</accession>
<sequence length="48" mass="5243">MGYLRLRTTWRVFLPYPLEGPQDGDLVCRATAAEALPALVNLLGQQAG</sequence>